<feature type="compositionally biased region" description="Basic and acidic residues" evidence="1">
    <location>
        <begin position="568"/>
        <end position="580"/>
    </location>
</feature>
<feature type="region of interest" description="Disordered" evidence="1">
    <location>
        <begin position="551"/>
        <end position="583"/>
    </location>
</feature>
<comment type="caution">
    <text evidence="3">The sequence shown here is derived from an EMBL/GenBank/DDBJ whole genome shotgun (WGS) entry which is preliminary data.</text>
</comment>
<dbReference type="PRINTS" id="PR01270">
    <property type="entry name" value="HDASUPER"/>
</dbReference>
<dbReference type="GO" id="GO:0040029">
    <property type="term" value="P:epigenetic regulation of gene expression"/>
    <property type="evidence" value="ECO:0007669"/>
    <property type="project" value="TreeGrafter"/>
</dbReference>
<dbReference type="Gene3D" id="3.40.800.20">
    <property type="entry name" value="Histone deacetylase domain"/>
    <property type="match status" value="1"/>
</dbReference>
<dbReference type="SUPFAM" id="SSF52768">
    <property type="entry name" value="Arginase/deacetylase"/>
    <property type="match status" value="1"/>
</dbReference>
<evidence type="ECO:0000313" key="4">
    <source>
        <dbReference type="Proteomes" id="UP001224775"/>
    </source>
</evidence>
<keyword evidence="3" id="KW-0378">Hydrolase</keyword>
<dbReference type="EMBL" id="JATAAI010000037">
    <property type="protein sequence ID" value="KAK1734776.1"/>
    <property type="molecule type" value="Genomic_DNA"/>
</dbReference>
<evidence type="ECO:0000256" key="1">
    <source>
        <dbReference type="SAM" id="MobiDB-lite"/>
    </source>
</evidence>
<protein>
    <submittedName>
        <fullName evidence="3">Histone deacetylase</fullName>
        <ecNumber evidence="3">3.5.1.98</ecNumber>
    </submittedName>
</protein>
<dbReference type="EC" id="3.5.1.98" evidence="3"/>
<evidence type="ECO:0000313" key="3">
    <source>
        <dbReference type="EMBL" id="KAK1734776.1"/>
    </source>
</evidence>
<accession>A0AAD8XWU2</accession>
<feature type="domain" description="Histone deacetylase" evidence="2">
    <location>
        <begin position="208"/>
        <end position="544"/>
    </location>
</feature>
<keyword evidence="4" id="KW-1185">Reference proteome</keyword>
<sequence length="751" mass="82959">MSFGSPLSVESSAVGDSILSSVVIDNNISAKSDDVAAESPAPAPASKQPRKRKYVGFVSTGKVRWFLKKESITAATFQDEDYPVDFSEERRKVLRKQVVKSERVQSSMPFSMSLLDNGAFAAKESSRHQYAIKPVITNQTTSNKQIQVVLLQSQQYTQILYQTMKHIHQDRDLLLEALLKWCGFFHGANTIDDRGGGSKRGALTAFLTILPPKLGTRALLELFHDGNYLDLLEFPSPSGGSREIETKAVATVKGNDLEGDLAPFSLNDDEEGEQDILSPNETEIQTRDSSNDALMQKLLAEHGLEDDCPLPTDDYSRALLWKYCLSVAGASWHAASLLVESENEHHTDVAINWGGGRHHAHADKAGGFCYVNDIVLAIKRLLQSQSVDEAGTLASSRVLYIDIDIHHCDGVQQAFYSTDRVMTASFHRNSPGFFPATSGFVREKGEIDTAGFGYNLNVPLPTGIDDVTFIRMYRKMLFGLVNSFDPNFIVLCVGADGLEGDALVTGKLHSTDHSSTGEGWSLSPEGLAECVRITSSLCAGLSEEMICTRPIQEEKKENQPDETASDCSHPETKATHDSRESLQVGKRRKLLVLGGGGYTPTETARSNLLCTAAACEGARSGLLWSELPKDIPSHDYFPRYGPLFELVSEEKKQDIWNSYDAQSSAITPCNVETKESTSPFFDRHALQQGIHAIELACLFIDRQRKKAANSSISFNSYSEPNDRDDDIWVEDTRRKKKASQGGRRRKKKKEV</sequence>
<gene>
    <name evidence="3" type="ORF">QTG54_014649</name>
</gene>
<dbReference type="PANTHER" id="PTHR10625">
    <property type="entry name" value="HISTONE DEACETYLASE HDAC1-RELATED"/>
    <property type="match status" value="1"/>
</dbReference>
<dbReference type="AlphaFoldDB" id="A0AAD8XWU2"/>
<reference evidence="3" key="1">
    <citation type="submission" date="2023-06" db="EMBL/GenBank/DDBJ databases">
        <title>Survivors Of The Sea: Transcriptome response of Skeletonema marinoi to long-term dormancy.</title>
        <authorList>
            <person name="Pinder M.I.M."/>
            <person name="Kourtchenko O."/>
            <person name="Robertson E.K."/>
            <person name="Larsson T."/>
            <person name="Maumus F."/>
            <person name="Osuna-Cruz C.M."/>
            <person name="Vancaester E."/>
            <person name="Stenow R."/>
            <person name="Vandepoele K."/>
            <person name="Ploug H."/>
            <person name="Bruchert V."/>
            <person name="Godhe A."/>
            <person name="Topel M."/>
        </authorList>
    </citation>
    <scope>NUCLEOTIDE SEQUENCE</scope>
    <source>
        <strain evidence="3">R05AC</strain>
    </source>
</reference>
<name>A0AAD8XWU2_9STRA</name>
<dbReference type="GO" id="GO:0005634">
    <property type="term" value="C:nucleus"/>
    <property type="evidence" value="ECO:0007669"/>
    <property type="project" value="TreeGrafter"/>
</dbReference>
<dbReference type="GO" id="GO:0141221">
    <property type="term" value="F:histone deacetylase activity, hydrolytic mechanism"/>
    <property type="evidence" value="ECO:0007669"/>
    <property type="project" value="UniProtKB-EC"/>
</dbReference>
<dbReference type="Proteomes" id="UP001224775">
    <property type="component" value="Unassembled WGS sequence"/>
</dbReference>
<dbReference type="InterPro" id="IPR023696">
    <property type="entry name" value="Ureohydrolase_dom_sf"/>
</dbReference>
<dbReference type="Pfam" id="PF00850">
    <property type="entry name" value="Hist_deacetyl"/>
    <property type="match status" value="1"/>
</dbReference>
<evidence type="ECO:0000259" key="2">
    <source>
        <dbReference type="Pfam" id="PF00850"/>
    </source>
</evidence>
<feature type="compositionally biased region" description="Basic residues" evidence="1">
    <location>
        <begin position="734"/>
        <end position="751"/>
    </location>
</feature>
<organism evidence="3 4">
    <name type="scientific">Skeletonema marinoi</name>
    <dbReference type="NCBI Taxonomy" id="267567"/>
    <lineage>
        <taxon>Eukaryota</taxon>
        <taxon>Sar</taxon>
        <taxon>Stramenopiles</taxon>
        <taxon>Ochrophyta</taxon>
        <taxon>Bacillariophyta</taxon>
        <taxon>Coscinodiscophyceae</taxon>
        <taxon>Thalassiosirophycidae</taxon>
        <taxon>Thalassiosirales</taxon>
        <taxon>Skeletonemataceae</taxon>
        <taxon>Skeletonema</taxon>
        <taxon>Skeletonema marinoi-dohrnii complex</taxon>
    </lineage>
</organism>
<dbReference type="InterPro" id="IPR037138">
    <property type="entry name" value="His_deacetylse_dom_sf"/>
</dbReference>
<proteinExistence type="predicted"/>
<dbReference type="PANTHER" id="PTHR10625:SF10">
    <property type="entry name" value="HISTONE DEACETYLASE HDAC1"/>
    <property type="match status" value="1"/>
</dbReference>
<feature type="region of interest" description="Disordered" evidence="1">
    <location>
        <begin position="711"/>
        <end position="751"/>
    </location>
</feature>
<dbReference type="InterPro" id="IPR023801">
    <property type="entry name" value="His_deacetylse_dom"/>
</dbReference>
<dbReference type="InterPro" id="IPR000286">
    <property type="entry name" value="HDACs"/>
</dbReference>